<organism evidence="1 2">
    <name type="scientific">Edaphobacter modestus</name>
    <dbReference type="NCBI Taxonomy" id="388466"/>
    <lineage>
        <taxon>Bacteria</taxon>
        <taxon>Pseudomonadati</taxon>
        <taxon>Acidobacteriota</taxon>
        <taxon>Terriglobia</taxon>
        <taxon>Terriglobales</taxon>
        <taxon>Acidobacteriaceae</taxon>
        <taxon>Edaphobacter</taxon>
    </lineage>
</organism>
<evidence type="ECO:0000313" key="1">
    <source>
        <dbReference type="EMBL" id="RZU28956.1"/>
    </source>
</evidence>
<comment type="caution">
    <text evidence="1">The sequence shown here is derived from an EMBL/GenBank/DDBJ whole genome shotgun (WGS) entry which is preliminary data.</text>
</comment>
<protein>
    <submittedName>
        <fullName evidence="1">Uncharacterized protein</fullName>
    </submittedName>
</protein>
<evidence type="ECO:0000313" key="2">
    <source>
        <dbReference type="Proteomes" id="UP000292958"/>
    </source>
</evidence>
<keyword evidence="2" id="KW-1185">Reference proteome</keyword>
<dbReference type="Proteomes" id="UP000292958">
    <property type="component" value="Unassembled WGS sequence"/>
</dbReference>
<proteinExistence type="predicted"/>
<dbReference type="RefSeq" id="WP_130425369.1">
    <property type="nucleotide sequence ID" value="NZ_SHKW01000008.1"/>
</dbReference>
<gene>
    <name evidence="1" type="ORF">BDD14_6542</name>
</gene>
<sequence length="112" mass="11952">MAEDREQHIELGMTRPGTGGQQETALLELKTGKPYGRGIASDARVVWGYPGGFSHAFGVGTKGDFSTTLLKRPGIATQKAIDKQHAEVFTPAKIEELKTLAVAHYAGDEVAA</sequence>
<name>A0A4V2G1E8_9BACT</name>
<dbReference type="EMBL" id="SHKW01000008">
    <property type="protein sequence ID" value="RZU28956.1"/>
    <property type="molecule type" value="Genomic_DNA"/>
</dbReference>
<reference evidence="1 2" key="1">
    <citation type="submission" date="2019-02" db="EMBL/GenBank/DDBJ databases">
        <title>Genomic Encyclopedia of Archaeal and Bacterial Type Strains, Phase II (KMG-II): from individual species to whole genera.</title>
        <authorList>
            <person name="Goeker M."/>
        </authorList>
    </citation>
    <scope>NUCLEOTIDE SEQUENCE [LARGE SCALE GENOMIC DNA]</scope>
    <source>
        <strain evidence="1 2">DSM 18101</strain>
    </source>
</reference>
<accession>A0A4V2G1E8</accession>
<dbReference type="AlphaFoldDB" id="A0A4V2G1E8"/>